<accession>A0A6M8UDR6</accession>
<dbReference type="GO" id="GO:0016747">
    <property type="term" value="F:acyltransferase activity, transferring groups other than amino-acyl groups"/>
    <property type="evidence" value="ECO:0007669"/>
    <property type="project" value="InterPro"/>
</dbReference>
<dbReference type="PROSITE" id="PS51186">
    <property type="entry name" value="GNAT"/>
    <property type="match status" value="1"/>
</dbReference>
<evidence type="ECO:0000313" key="4">
    <source>
        <dbReference type="EMBL" id="QKJ87919.1"/>
    </source>
</evidence>
<comment type="similarity">
    <text evidence="1">Belongs to the UPF0039 (ElaA) family.</text>
</comment>
<proteinExistence type="inferred from homology"/>
<dbReference type="RefSeq" id="WP_173634822.1">
    <property type="nucleotide sequence ID" value="NZ_CP054212.1"/>
</dbReference>
<dbReference type="KEGG" id="pmak:PMPD1_2986"/>
<feature type="domain" description="N-acetyltransferase" evidence="3">
    <location>
        <begin position="8"/>
        <end position="150"/>
    </location>
</feature>
<protein>
    <recommendedName>
        <fullName evidence="2">Protein ElaA</fullName>
    </recommendedName>
</protein>
<dbReference type="NCBIfam" id="NF007644">
    <property type="entry name" value="PRK10314.1"/>
    <property type="match status" value="1"/>
</dbReference>
<keyword evidence="5" id="KW-1185">Reference proteome</keyword>
<dbReference type="Pfam" id="PF13673">
    <property type="entry name" value="Acetyltransf_10"/>
    <property type="match status" value="1"/>
</dbReference>
<evidence type="ECO:0000259" key="3">
    <source>
        <dbReference type="PROSITE" id="PS51186"/>
    </source>
</evidence>
<reference evidence="4 5" key="1">
    <citation type="submission" date="2020-06" db="EMBL/GenBank/DDBJ databases">
        <title>Genome sequence of Paramixta manurensis strain PD-1.</title>
        <authorList>
            <person name="Lee C.W."/>
            <person name="Kim J."/>
        </authorList>
    </citation>
    <scope>NUCLEOTIDE SEQUENCE [LARGE SCALE GENOMIC DNA]</scope>
    <source>
        <strain evidence="4 5">PD-1</strain>
    </source>
</reference>
<dbReference type="FunFam" id="3.40.630.30:FF:000035">
    <property type="entry name" value="GNAT family N-acetyltransferase"/>
    <property type="match status" value="1"/>
</dbReference>
<dbReference type="InterPro" id="IPR016181">
    <property type="entry name" value="Acyl_CoA_acyltransferase"/>
</dbReference>
<dbReference type="EMBL" id="CP054212">
    <property type="protein sequence ID" value="QKJ87919.1"/>
    <property type="molecule type" value="Genomic_DNA"/>
</dbReference>
<name>A0A6M8UDR6_9GAMM</name>
<keyword evidence="4" id="KW-0808">Transferase</keyword>
<gene>
    <name evidence="4" type="ORF">PMPD1_2986</name>
</gene>
<dbReference type="SUPFAM" id="SSF55729">
    <property type="entry name" value="Acyl-CoA N-acyltransferases (Nat)"/>
    <property type="match status" value="1"/>
</dbReference>
<dbReference type="AlphaFoldDB" id="A0A6M8UDR6"/>
<dbReference type="InterPro" id="IPR000182">
    <property type="entry name" value="GNAT_dom"/>
</dbReference>
<dbReference type="Proteomes" id="UP000505325">
    <property type="component" value="Chromosome"/>
</dbReference>
<evidence type="ECO:0000256" key="2">
    <source>
        <dbReference type="ARBA" id="ARBA00072224"/>
    </source>
</evidence>
<evidence type="ECO:0000256" key="1">
    <source>
        <dbReference type="ARBA" id="ARBA00009623"/>
    </source>
</evidence>
<organism evidence="4 5">
    <name type="scientific">Paramixta manurensis</name>
    <dbReference type="NCBI Taxonomy" id="2740817"/>
    <lineage>
        <taxon>Bacteria</taxon>
        <taxon>Pseudomonadati</taxon>
        <taxon>Pseudomonadota</taxon>
        <taxon>Gammaproteobacteria</taxon>
        <taxon>Enterobacterales</taxon>
        <taxon>Erwiniaceae</taxon>
        <taxon>Paramixta</taxon>
    </lineage>
</organism>
<dbReference type="Gene3D" id="3.40.630.30">
    <property type="match status" value="1"/>
</dbReference>
<sequence length="150" mass="17370">MDLLWQDLHQRDLQIAQLYAILSLRNAVFIVEQNCPYQDLDGQDLAHDNRHIIGQLENKILAYARILTPQDQDSPVIIGRVIIASEARGLNLGYRLMEQCIASCEQFWPGRAMYLSAQAHLEKFYRQLGFHPVTDVYLEDNIPHIGMRHE</sequence>
<evidence type="ECO:0000313" key="5">
    <source>
        <dbReference type="Proteomes" id="UP000505325"/>
    </source>
</evidence>